<gene>
    <name evidence="8" type="primary">LOC100378370</name>
</gene>
<reference evidence="8" key="1">
    <citation type="submission" date="2025-08" db="UniProtKB">
        <authorList>
            <consortium name="RefSeq"/>
        </authorList>
    </citation>
    <scope>IDENTIFICATION</scope>
    <source>
        <tissue evidence="8">Testes</tissue>
    </source>
</reference>
<dbReference type="SUPFAM" id="SSF52540">
    <property type="entry name" value="P-loop containing nucleoside triphosphate hydrolases"/>
    <property type="match status" value="2"/>
</dbReference>
<dbReference type="RefSeq" id="XP_006816752.1">
    <property type="nucleotide sequence ID" value="XM_006816689.1"/>
</dbReference>
<evidence type="ECO:0000256" key="1">
    <source>
        <dbReference type="ARBA" id="ARBA00010171"/>
    </source>
</evidence>
<feature type="non-terminal residue" evidence="8">
    <location>
        <position position="1061"/>
    </location>
</feature>
<feature type="region of interest" description="Disordered" evidence="5">
    <location>
        <begin position="665"/>
        <end position="685"/>
    </location>
</feature>
<sequence length="1061" mass="124349">MATATKRRKVSAGTKMTKSLAVAKSEDHVTGAIVRVKMQNFMIYDDCVFKPGPYLNVLIGPNGTGKSTIVCAICLGLGGKTGLLGRSKEVGEFVKYGRSQALLEVELSNPAGNTVIRREIVRQGNASTWYVNKVRTTYREVEETVANHNIQLANLCQFLPQDKVVEFAKMSKQELLESTEKSVGQPELHDYHQTLKDCRRKEKELILGHKEESEILEKLRQKNIRLEADVQRFEDRQRHEERIESLEKKRPWVEYDLSRQRYIDLKKKKEELGKEFNEAKKKNAPMQKKLLAINTKIATLDKQLKEKSQEIAGLAKQANHKHDALKKLTDDLLQVQEDLNEKKEEEAKKIKKINDWKKQLEAWQRELTEIGDDDNVRPELENINAQHRDINMKMRRIDTEMNILAKDRSDFKKAIKSHKDEIQKLNDLKDQRMRALQKRHRDTYNAVQWLRANKDRFKATIHEPMILTIDMHNREYAKYVETHVPDNDLRAFVCENAEDQDAFMREIRDTQHLRVNAVKSPMQDLESFRPQQPIEQLRRWGFTTYLKDLFEAPEAVMAYLCKQHRVHEVPIGTPYTQEHIADVIASSGLRRFYTADYMYIIRQSRYGNKATSSSSSRINNAQLLYVSIDPTQKRELEQQLREAETRLHDGEERYKELAKMRQELAEQDNSLREKKKQLQNRRNRRQTVLQNIQAKKDSIARNEREALNIEHEEMKTNQKIQKINERKVVLVIDLKDLIQKCMSSNKDKVKMSMSLSLAISGRTTFEEQIRESSQHLQTIEMEYNRVSEQRKATVQEAKRLMDVAKRATGTAHDEELSPALREAFSQFPSTLQEIDNMIHHERTTAASMYETDPRIVEEYRQRKQEITNLAAQVEKKKVMLEKHQQEIADIKVKWLTPLQELISRISDRFAYFFKCMGCAGEVDLYKGENEDDFDKYGIRIRVKFRKNESLRELTSYYQSGGERSVSTILYMMALQELNRCPFRVVDEINQGMDHNNERKVFELVVQTACRDSTSQYFLVTPKLLPNLSYGPKMTVLCVYNGHWMMPHTKWDIRAFCRRRRR</sequence>
<accession>A0ABM0M9R1</accession>
<dbReference type="InterPro" id="IPR003395">
    <property type="entry name" value="RecF/RecN/SMC_N"/>
</dbReference>
<comment type="similarity">
    <text evidence="1">Belongs to the SMC family. SMC5 subfamily.</text>
</comment>
<feature type="coiled-coil region" evidence="4">
    <location>
        <begin position="262"/>
        <end position="373"/>
    </location>
</feature>
<dbReference type="Pfam" id="PF02463">
    <property type="entry name" value="SMC_N"/>
    <property type="match status" value="1"/>
</dbReference>
<feature type="coiled-coil region" evidence="4">
    <location>
        <begin position="209"/>
        <end position="236"/>
    </location>
</feature>
<evidence type="ECO:0000256" key="5">
    <source>
        <dbReference type="SAM" id="MobiDB-lite"/>
    </source>
</evidence>
<dbReference type="Gene3D" id="3.40.50.300">
    <property type="entry name" value="P-loop containing nucleotide triphosphate hydrolases"/>
    <property type="match status" value="2"/>
</dbReference>
<feature type="compositionally biased region" description="Basic residues" evidence="5">
    <location>
        <begin position="673"/>
        <end position="685"/>
    </location>
</feature>
<evidence type="ECO:0000256" key="2">
    <source>
        <dbReference type="ARBA" id="ARBA00018687"/>
    </source>
</evidence>
<evidence type="ECO:0000259" key="6">
    <source>
        <dbReference type="Pfam" id="PF02463"/>
    </source>
</evidence>
<feature type="coiled-coil region" evidence="4">
    <location>
        <begin position="408"/>
        <end position="439"/>
    </location>
</feature>
<evidence type="ECO:0000256" key="4">
    <source>
        <dbReference type="SAM" id="Coils"/>
    </source>
</evidence>
<evidence type="ECO:0000313" key="8">
    <source>
        <dbReference type="RefSeq" id="XP_006816752.1"/>
    </source>
</evidence>
<feature type="domain" description="RecF/RecN/SMC N-terminal" evidence="6">
    <location>
        <begin position="33"/>
        <end position="1020"/>
    </location>
</feature>
<name>A0ABM0M9R1_SACKO</name>
<protein>
    <recommendedName>
        <fullName evidence="2">Structural maintenance of chromosomes protein 5</fullName>
    </recommendedName>
</protein>
<proteinExistence type="inferred from homology"/>
<dbReference type="Proteomes" id="UP000694865">
    <property type="component" value="Unplaced"/>
</dbReference>
<dbReference type="PANTHER" id="PTHR45916:SF1">
    <property type="entry name" value="STRUCTURAL MAINTENANCE OF CHROMOSOMES PROTEIN 5"/>
    <property type="match status" value="1"/>
</dbReference>
<evidence type="ECO:0000256" key="3">
    <source>
        <dbReference type="ARBA" id="ARBA00023054"/>
    </source>
</evidence>
<keyword evidence="3 4" id="KW-0175">Coiled coil</keyword>
<dbReference type="GeneID" id="100378370"/>
<dbReference type="PANTHER" id="PTHR45916">
    <property type="entry name" value="STRUCTURAL MAINTENANCE OF CHROMOSOMES PROTEIN 5"/>
    <property type="match status" value="1"/>
</dbReference>
<organism evidence="7 8">
    <name type="scientific">Saccoglossus kowalevskii</name>
    <name type="common">Acorn worm</name>
    <dbReference type="NCBI Taxonomy" id="10224"/>
    <lineage>
        <taxon>Eukaryota</taxon>
        <taxon>Metazoa</taxon>
        <taxon>Hemichordata</taxon>
        <taxon>Enteropneusta</taxon>
        <taxon>Harrimaniidae</taxon>
        <taxon>Saccoglossus</taxon>
    </lineage>
</organism>
<dbReference type="InterPro" id="IPR027417">
    <property type="entry name" value="P-loop_NTPase"/>
</dbReference>
<keyword evidence="7" id="KW-1185">Reference proteome</keyword>
<dbReference type="Gene3D" id="1.10.287.1490">
    <property type="match status" value="1"/>
</dbReference>
<feature type="coiled-coil region" evidence="4">
    <location>
        <begin position="856"/>
        <end position="893"/>
    </location>
</feature>
<evidence type="ECO:0000313" key="7">
    <source>
        <dbReference type="Proteomes" id="UP000694865"/>
    </source>
</evidence>